<dbReference type="InterPro" id="IPR051914">
    <property type="entry name" value="FAD-linked_OxidoTrans_Type4"/>
</dbReference>
<dbReference type="PROSITE" id="PS51387">
    <property type="entry name" value="FAD_PCMH"/>
    <property type="match status" value="1"/>
</dbReference>
<dbReference type="InterPro" id="IPR006094">
    <property type="entry name" value="Oxid_FAD_bind_N"/>
</dbReference>
<dbReference type="Gene3D" id="3.30.465.10">
    <property type="match status" value="1"/>
</dbReference>
<keyword evidence="4 6" id="KW-0560">Oxidoreductase</keyword>
<sequence>MLNASIVNELKAVVGKNYVMTDQEDMVAYSMDATVFSHLPEAVVQPANRDEVVEVVKIANRYNLPLTGRGAATGMSGGAIPLKGGIVIELTRLNRIRKFDVVNKFAVVEPGVIPIDFATQAAKEGLLYPPDPSTIREATLGGTVAECAGGPRGVKYGITRNYVLSLEVVLPDGSVVETGNTVDGDMSGPDWTMLFTGSEGTLALITAITLKLVPIPETKKTMLAVYNRLEDAAKTVSVTMSGGIVPTTLELMDKHCIVAVENYLKIGLPVNAAGILVIEVDGVASTVEENTKRVSEICKECGASEVKIAQTALEAEKLWQARRAIGRAYGQYAPCKYAEDATVPRTLIPALVGKCVEIQNKYDVPIFICGHAGDGNLHPAILFDPRNKEVTARADKALEELHIETLKLGGTLSGEHGIGFAKAPYLRAETGEIGFKLGREIKDTVDPKGFVNPGKLFFYEGELH</sequence>
<feature type="domain" description="FAD-binding PCMH-type" evidence="5">
    <location>
        <begin position="36"/>
        <end position="215"/>
    </location>
</feature>
<dbReference type="EC" id="1.-.-.-" evidence="6"/>
<dbReference type="InterPro" id="IPR036318">
    <property type="entry name" value="FAD-bd_PCMH-like_sf"/>
</dbReference>
<proteinExistence type="predicted"/>
<dbReference type="InterPro" id="IPR004113">
    <property type="entry name" value="FAD-bd_oxidored_4_C"/>
</dbReference>
<dbReference type="InterPro" id="IPR016167">
    <property type="entry name" value="FAD-bd_PCMH_sub1"/>
</dbReference>
<dbReference type="Gene3D" id="1.10.45.10">
    <property type="entry name" value="Vanillyl-alcohol Oxidase, Chain A, domain 4"/>
    <property type="match status" value="1"/>
</dbReference>
<organism evidence="6 7">
    <name type="scientific">Sporomusa silvacetica DSM 10669</name>
    <dbReference type="NCBI Taxonomy" id="1123289"/>
    <lineage>
        <taxon>Bacteria</taxon>
        <taxon>Bacillati</taxon>
        <taxon>Bacillota</taxon>
        <taxon>Negativicutes</taxon>
        <taxon>Selenomonadales</taxon>
        <taxon>Sporomusaceae</taxon>
        <taxon>Sporomusa</taxon>
    </lineage>
</organism>
<dbReference type="InterPro" id="IPR016171">
    <property type="entry name" value="Vanillyl_alc_oxidase_C-sub2"/>
</dbReference>
<protein>
    <submittedName>
        <fullName evidence="6">FAD-linked oxidoreductase</fullName>
        <ecNumber evidence="6">1.-.-.-</ecNumber>
    </submittedName>
</protein>
<evidence type="ECO:0000313" key="6">
    <source>
        <dbReference type="EMBL" id="XFO69541.1"/>
    </source>
</evidence>
<evidence type="ECO:0000313" key="7">
    <source>
        <dbReference type="Proteomes" id="UP000216752"/>
    </source>
</evidence>
<dbReference type="Pfam" id="PF01565">
    <property type="entry name" value="FAD_binding_4"/>
    <property type="match status" value="1"/>
</dbReference>
<dbReference type="SUPFAM" id="SSF56176">
    <property type="entry name" value="FAD-binding/transporter-associated domain-like"/>
    <property type="match status" value="1"/>
</dbReference>
<dbReference type="InterPro" id="IPR016166">
    <property type="entry name" value="FAD-bd_PCMH"/>
</dbReference>
<dbReference type="PANTHER" id="PTHR42934">
    <property type="entry name" value="GLYCOLATE OXIDASE SUBUNIT GLCD"/>
    <property type="match status" value="1"/>
</dbReference>
<dbReference type="Gene3D" id="3.30.43.10">
    <property type="entry name" value="Uridine Diphospho-n-acetylenolpyruvylglucosamine Reductase, domain 2"/>
    <property type="match status" value="1"/>
</dbReference>
<evidence type="ECO:0000256" key="4">
    <source>
        <dbReference type="ARBA" id="ARBA00023002"/>
    </source>
</evidence>
<evidence type="ECO:0000256" key="3">
    <source>
        <dbReference type="ARBA" id="ARBA00022827"/>
    </source>
</evidence>
<reference evidence="6" key="1">
    <citation type="submission" date="2024-05" db="EMBL/GenBank/DDBJ databases">
        <title>Isolation and characterization of Sporomusa carbonis sp. nov., a carboxydotrophic hydrogenogen in the genus of Sporomusa isolated from a charcoal burning pile.</title>
        <authorList>
            <person name="Boeer T."/>
            <person name="Rosenbaum F."/>
            <person name="Eysell L."/>
            <person name="Mueller V."/>
            <person name="Daniel R."/>
            <person name="Poehlein A."/>
        </authorList>
    </citation>
    <scope>NUCLEOTIDE SEQUENCE [LARGE SCALE GENOMIC DNA]</scope>
    <source>
        <strain evidence="6">DSM 10669</strain>
    </source>
</reference>
<dbReference type="Gene3D" id="3.30.70.2740">
    <property type="match status" value="1"/>
</dbReference>
<dbReference type="SUPFAM" id="SSF55103">
    <property type="entry name" value="FAD-linked oxidases, C-terminal domain"/>
    <property type="match status" value="1"/>
</dbReference>
<name>A0ABZ3IVK3_9FIRM</name>
<evidence type="ECO:0000256" key="1">
    <source>
        <dbReference type="ARBA" id="ARBA00001974"/>
    </source>
</evidence>
<dbReference type="InterPro" id="IPR016164">
    <property type="entry name" value="FAD-linked_Oxase-like_C"/>
</dbReference>
<dbReference type="GO" id="GO:0016491">
    <property type="term" value="F:oxidoreductase activity"/>
    <property type="evidence" value="ECO:0007669"/>
    <property type="project" value="UniProtKB-KW"/>
</dbReference>
<dbReference type="Proteomes" id="UP000216752">
    <property type="component" value="Chromosome"/>
</dbReference>
<dbReference type="Gene3D" id="3.30.70.2190">
    <property type="match status" value="1"/>
</dbReference>
<gene>
    <name evidence="6" type="ORF">SPSIL_057750</name>
</gene>
<dbReference type="PANTHER" id="PTHR42934:SF2">
    <property type="entry name" value="GLYCOLATE OXIDASE SUBUNIT GLCD"/>
    <property type="match status" value="1"/>
</dbReference>
<keyword evidence="7" id="KW-1185">Reference proteome</keyword>
<dbReference type="EMBL" id="CP155573">
    <property type="protein sequence ID" value="XFO69541.1"/>
    <property type="molecule type" value="Genomic_DNA"/>
</dbReference>
<comment type="cofactor">
    <cofactor evidence="1">
        <name>FAD</name>
        <dbReference type="ChEBI" id="CHEBI:57692"/>
    </cofactor>
</comment>
<dbReference type="Pfam" id="PF02913">
    <property type="entry name" value="FAD-oxidase_C"/>
    <property type="match status" value="1"/>
</dbReference>
<keyword evidence="3" id="KW-0274">FAD</keyword>
<keyword evidence="2" id="KW-0285">Flavoprotein</keyword>
<evidence type="ECO:0000256" key="2">
    <source>
        <dbReference type="ARBA" id="ARBA00022630"/>
    </source>
</evidence>
<accession>A0ABZ3IVK3</accession>
<evidence type="ECO:0000259" key="5">
    <source>
        <dbReference type="PROSITE" id="PS51387"/>
    </source>
</evidence>
<dbReference type="InterPro" id="IPR016169">
    <property type="entry name" value="FAD-bd_PCMH_sub2"/>
</dbReference>